<dbReference type="Proteomes" id="UP000887566">
    <property type="component" value="Unplaced"/>
</dbReference>
<keyword evidence="3" id="KW-1185">Reference proteome</keyword>
<dbReference type="GO" id="GO:0003676">
    <property type="term" value="F:nucleic acid binding"/>
    <property type="evidence" value="ECO:0007669"/>
    <property type="project" value="InterPro"/>
</dbReference>
<evidence type="ECO:0000313" key="3">
    <source>
        <dbReference type="Proteomes" id="UP000887566"/>
    </source>
</evidence>
<dbReference type="InterPro" id="IPR004875">
    <property type="entry name" value="DDE_SF_endonuclease_dom"/>
</dbReference>
<dbReference type="AlphaFoldDB" id="A0A914WMQ7"/>
<protein>
    <submittedName>
        <fullName evidence="4">DDE-1 domain-containing protein</fullName>
    </submittedName>
</protein>
<feature type="domain" description="DDE-1" evidence="2">
    <location>
        <begin position="2"/>
        <end position="80"/>
    </location>
</feature>
<evidence type="ECO:0000259" key="2">
    <source>
        <dbReference type="Pfam" id="PF03184"/>
    </source>
</evidence>
<evidence type="ECO:0000313" key="4">
    <source>
        <dbReference type="WBParaSite" id="PSAMB.scaffold4753size22512.g25235.t1"/>
    </source>
</evidence>
<accession>A0A914WMQ7</accession>
<sequence length="158" mass="18253">MKVDMAVIPGGCMKFMQAPDVSWNKPFKQKIEEYYNEWLLNGEMAYTLAGNMRAPPMETYLQWVVDAWNLLPTDLIKNSFKCCSVSNATDDSEDHLIHVFKQDCSCPEGMVLLTEAMKKMEEGNIVFVEEEEEKEEEEDDLNQNIDNGDDNDYSIELY</sequence>
<reference evidence="4" key="1">
    <citation type="submission" date="2022-11" db="UniProtKB">
        <authorList>
            <consortium name="WormBaseParasite"/>
        </authorList>
    </citation>
    <scope>IDENTIFICATION</scope>
</reference>
<evidence type="ECO:0000256" key="1">
    <source>
        <dbReference type="SAM" id="MobiDB-lite"/>
    </source>
</evidence>
<feature type="region of interest" description="Disordered" evidence="1">
    <location>
        <begin position="130"/>
        <end position="158"/>
    </location>
</feature>
<proteinExistence type="predicted"/>
<dbReference type="Pfam" id="PF03184">
    <property type="entry name" value="DDE_1"/>
    <property type="match status" value="1"/>
</dbReference>
<organism evidence="3 4">
    <name type="scientific">Plectus sambesii</name>
    <dbReference type="NCBI Taxonomy" id="2011161"/>
    <lineage>
        <taxon>Eukaryota</taxon>
        <taxon>Metazoa</taxon>
        <taxon>Ecdysozoa</taxon>
        <taxon>Nematoda</taxon>
        <taxon>Chromadorea</taxon>
        <taxon>Plectida</taxon>
        <taxon>Plectina</taxon>
        <taxon>Plectoidea</taxon>
        <taxon>Plectidae</taxon>
        <taxon>Plectus</taxon>
    </lineage>
</organism>
<name>A0A914WMQ7_9BILA</name>
<dbReference type="WBParaSite" id="PSAMB.scaffold4753size22512.g25235.t1">
    <property type="protein sequence ID" value="PSAMB.scaffold4753size22512.g25235.t1"/>
    <property type="gene ID" value="PSAMB.scaffold4753size22512.g25235"/>
</dbReference>